<evidence type="ECO:0000256" key="1">
    <source>
        <dbReference type="SAM" id="MobiDB-lite"/>
    </source>
</evidence>
<dbReference type="AlphaFoldDB" id="A0A2S8BL30"/>
<comment type="caution">
    <text evidence="2">The sequence shown here is derived from an EMBL/GenBank/DDBJ whole genome shotgun (WGS) entry which is preliminary data.</text>
</comment>
<dbReference type="EMBL" id="PPEA01000343">
    <property type="protein sequence ID" value="PQM47394.1"/>
    <property type="molecule type" value="Genomic_DNA"/>
</dbReference>
<gene>
    <name evidence="2" type="ORF">C1Y40_02425</name>
</gene>
<proteinExistence type="predicted"/>
<accession>A0A2S8BL30</accession>
<reference evidence="2 3" key="1">
    <citation type="journal article" date="2017" name="Int. J. Syst. Evol. Microbiol.">
        <title>Mycobacterium talmoniae sp. nov., a slowly growing mycobacterium isolated from human respiratory samples.</title>
        <authorList>
            <person name="Davidson R.M."/>
            <person name="DeGroote M.A."/>
            <person name="Marola J.L."/>
            <person name="Buss S."/>
            <person name="Jones V."/>
            <person name="McNeil M.R."/>
            <person name="Freifeld A.G."/>
            <person name="Elaine Epperson L."/>
            <person name="Hasan N.A."/>
            <person name="Jackson M."/>
            <person name="Iwen P.C."/>
            <person name="Salfinger M."/>
            <person name="Strong M."/>
        </authorList>
    </citation>
    <scope>NUCLEOTIDE SEQUENCE [LARGE SCALE GENOMIC DNA]</scope>
    <source>
        <strain evidence="2 3">ATCC BAA-2683</strain>
    </source>
</reference>
<feature type="region of interest" description="Disordered" evidence="1">
    <location>
        <begin position="224"/>
        <end position="246"/>
    </location>
</feature>
<evidence type="ECO:0000313" key="2">
    <source>
        <dbReference type="EMBL" id="PQM47394.1"/>
    </source>
</evidence>
<evidence type="ECO:0000313" key="3">
    <source>
        <dbReference type="Proteomes" id="UP000238296"/>
    </source>
</evidence>
<organism evidence="2 3">
    <name type="scientific">Mycobacterium talmoniae</name>
    <dbReference type="NCBI Taxonomy" id="1858794"/>
    <lineage>
        <taxon>Bacteria</taxon>
        <taxon>Bacillati</taxon>
        <taxon>Actinomycetota</taxon>
        <taxon>Actinomycetes</taxon>
        <taxon>Mycobacteriales</taxon>
        <taxon>Mycobacteriaceae</taxon>
        <taxon>Mycobacterium</taxon>
    </lineage>
</organism>
<protein>
    <submittedName>
        <fullName evidence="2">Uncharacterized protein</fullName>
    </submittedName>
</protein>
<dbReference type="Proteomes" id="UP000238296">
    <property type="component" value="Unassembled WGS sequence"/>
</dbReference>
<name>A0A2S8BL30_9MYCO</name>
<sequence length="331" mass="35214">MAQRAVDQLVRLGQLIGRQLLRRRHLGQRRRGVRTGQVAEHEGADHVVVRHAGQVPGGVETRHGGAGVFVDPHPGGGMPGAQPDFGDVHLDVVGAVVVAAVGVEGAAGGPLGGVQDVLQRGERLVGQMRHLQVDRSARGLDLVFDLGHHLSGPVVGVDEPLPQRVDLVSAERVRDVGAGRAVVVLDQRVDLEAFDPGQLRAGVIGHRVSVAGIGRVLVGAVQVARRRQPQPPARPGGQDHRFGADGDEFAGAGVQCGRAHRPTVGDQHPHRHQPVFDADLLPHGALPQHPVQRLFDVFAFGHRQHIGAGAVHPAHRVFAVLVLFEFHPVAF</sequence>